<dbReference type="GO" id="GO:0020037">
    <property type="term" value="F:heme binding"/>
    <property type="evidence" value="ECO:0007669"/>
    <property type="project" value="InterPro"/>
</dbReference>
<dbReference type="InterPro" id="IPR016024">
    <property type="entry name" value="ARM-type_fold"/>
</dbReference>
<dbReference type="STRING" id="1465490.SAMN05444277_104201"/>
<dbReference type="RefSeq" id="WP_090657478.1">
    <property type="nucleotide sequence ID" value="NZ_FOXQ01000004.1"/>
</dbReference>
<dbReference type="SUPFAM" id="SSF46626">
    <property type="entry name" value="Cytochrome c"/>
    <property type="match status" value="1"/>
</dbReference>
<protein>
    <submittedName>
        <fullName evidence="7">Glucose/arabinose dehydrogenase, beta-propeller fold</fullName>
    </submittedName>
</protein>
<keyword evidence="8" id="KW-1185">Reference proteome</keyword>
<feature type="signal peptide" evidence="5">
    <location>
        <begin position="1"/>
        <end position="27"/>
    </location>
</feature>
<dbReference type="PROSITE" id="PS51257">
    <property type="entry name" value="PROKAR_LIPOPROTEIN"/>
    <property type="match status" value="1"/>
</dbReference>
<dbReference type="InterPro" id="IPR011042">
    <property type="entry name" value="6-blade_b-propeller_TolB-like"/>
</dbReference>
<evidence type="ECO:0000256" key="4">
    <source>
        <dbReference type="PROSITE-ProRule" id="PRU00433"/>
    </source>
</evidence>
<dbReference type="PROSITE" id="PS51007">
    <property type="entry name" value="CYTC"/>
    <property type="match status" value="1"/>
</dbReference>
<dbReference type="InterPro" id="IPR009056">
    <property type="entry name" value="Cyt_c-like_dom"/>
</dbReference>
<evidence type="ECO:0000256" key="5">
    <source>
        <dbReference type="SAM" id="SignalP"/>
    </source>
</evidence>
<sequence length="768" mass="85734">MRSFVTTVKILIICTAFLSLLSCNSNNGNGGKPDSLAIRKSIEDASVLKPAEAIKKMHIEDGFEVKLVAEEPLIAAPVAMNFDNKGRLWVVTMMDYMPDTSGTGEDMPTGKVMILSDTNGDGVMDSSKVFLDSLVLPRALCLIDGGILVAEPPKLWYYDIKDDKPVNKTLVDSSYADGGNVEHQPNGLLRAMDNWIYNAKSDVRYRKQGNKWLKEKTHFRGQWGIAQDDEGRLFYNTNSENLLGDYFMPGLGSGNTNQRKVAGYVESIIKDNRTYPVRPTPGVNRGYMEGVLDDSLRLTNFTAACGPVIYNGGLFDEAYHGNAFVAEPSANLIKRNILTDKGYIVDGKQAYQNKEFLASEDERFRPVNLYVGPDGAMYIIDMYRGIIQHKTYLTPYLKNEIKERKLTNPLNCGRIYKIIPKGGDAKNIVFNNDPQQLVELLKNKNGWVRNEAQQMIIDSNYTAASPALHEMLKSTDNFIPVAHALWTLEGLHALQPADVLPLLQNNNWLIRMQALSVLPSVMNKNNYNQFLPLLQQLVNDTLAAPYIGYIMHNMQQYNAAAAKQILMQLTSKYAANKYVADAVISNLENKEESFLKEVVKINADTTTVFARRLRKVIDDIAKARSQSNQKKLAALYPRGAHIFTTLCQTCHGLDGNGVTALAPPLNKSNWVQGNKNQLIPIVLYGLTGPVKVADHLYKSPEINGDMPGIGSNDEYNDEDIAQVLNYIRNSWNNKVSGSAITAKDISDTRKKYEGRQKTFTMEELEGIK</sequence>
<evidence type="ECO:0000259" key="6">
    <source>
        <dbReference type="PROSITE" id="PS51007"/>
    </source>
</evidence>
<dbReference type="AlphaFoldDB" id="A0A1I5V4E1"/>
<dbReference type="Pfam" id="PF00034">
    <property type="entry name" value="Cytochrom_C"/>
    <property type="match status" value="1"/>
</dbReference>
<dbReference type="GO" id="GO:0009055">
    <property type="term" value="F:electron transfer activity"/>
    <property type="evidence" value="ECO:0007669"/>
    <property type="project" value="InterPro"/>
</dbReference>
<dbReference type="Proteomes" id="UP000199031">
    <property type="component" value="Unassembled WGS sequence"/>
</dbReference>
<feature type="domain" description="Cytochrome c" evidence="6">
    <location>
        <begin position="634"/>
        <end position="731"/>
    </location>
</feature>
<dbReference type="SUPFAM" id="SSF50952">
    <property type="entry name" value="Soluble quinoprotein glucose dehydrogenase"/>
    <property type="match status" value="1"/>
</dbReference>
<dbReference type="Gene3D" id="1.25.10.10">
    <property type="entry name" value="Leucine-rich Repeat Variant"/>
    <property type="match status" value="1"/>
</dbReference>
<evidence type="ECO:0000256" key="1">
    <source>
        <dbReference type="ARBA" id="ARBA00022617"/>
    </source>
</evidence>
<dbReference type="Pfam" id="PF23500">
    <property type="entry name" value="DUF7133"/>
    <property type="match status" value="1"/>
</dbReference>
<keyword evidence="5" id="KW-0732">Signal</keyword>
<gene>
    <name evidence="7" type="ORF">SAMN05444277_104201</name>
</gene>
<evidence type="ECO:0000313" key="8">
    <source>
        <dbReference type="Proteomes" id="UP000199031"/>
    </source>
</evidence>
<dbReference type="PANTHER" id="PTHR33546:SF1">
    <property type="entry name" value="LARGE, MULTIFUNCTIONAL SECRETED PROTEIN"/>
    <property type="match status" value="1"/>
</dbReference>
<dbReference type="InterPro" id="IPR011989">
    <property type="entry name" value="ARM-like"/>
</dbReference>
<dbReference type="InterPro" id="IPR055557">
    <property type="entry name" value="DUF7133"/>
</dbReference>
<organism evidence="7 8">
    <name type="scientific">Parafilimonas terrae</name>
    <dbReference type="NCBI Taxonomy" id="1465490"/>
    <lineage>
        <taxon>Bacteria</taxon>
        <taxon>Pseudomonadati</taxon>
        <taxon>Bacteroidota</taxon>
        <taxon>Chitinophagia</taxon>
        <taxon>Chitinophagales</taxon>
        <taxon>Chitinophagaceae</taxon>
        <taxon>Parafilimonas</taxon>
    </lineage>
</organism>
<proteinExistence type="predicted"/>
<accession>A0A1I5V4E1</accession>
<name>A0A1I5V4E1_9BACT</name>
<dbReference type="SUPFAM" id="SSF48371">
    <property type="entry name" value="ARM repeat"/>
    <property type="match status" value="1"/>
</dbReference>
<dbReference type="Gene3D" id="1.10.760.10">
    <property type="entry name" value="Cytochrome c-like domain"/>
    <property type="match status" value="1"/>
</dbReference>
<dbReference type="OrthoDB" id="9811395at2"/>
<evidence type="ECO:0000313" key="7">
    <source>
        <dbReference type="EMBL" id="SFQ02320.1"/>
    </source>
</evidence>
<evidence type="ECO:0000256" key="2">
    <source>
        <dbReference type="ARBA" id="ARBA00022723"/>
    </source>
</evidence>
<keyword evidence="2 4" id="KW-0479">Metal-binding</keyword>
<evidence type="ECO:0000256" key="3">
    <source>
        <dbReference type="ARBA" id="ARBA00023004"/>
    </source>
</evidence>
<keyword evidence="3 4" id="KW-0408">Iron</keyword>
<reference evidence="7 8" key="1">
    <citation type="submission" date="2016-10" db="EMBL/GenBank/DDBJ databases">
        <authorList>
            <person name="de Groot N.N."/>
        </authorList>
    </citation>
    <scope>NUCLEOTIDE SEQUENCE [LARGE SCALE GENOMIC DNA]</scope>
    <source>
        <strain evidence="7 8">DSM 28286</strain>
    </source>
</reference>
<dbReference type="InterPro" id="IPR036909">
    <property type="entry name" value="Cyt_c-like_dom_sf"/>
</dbReference>
<dbReference type="InterPro" id="IPR011041">
    <property type="entry name" value="Quinoprot_gluc/sorb_DH_b-prop"/>
</dbReference>
<dbReference type="EMBL" id="FOXQ01000004">
    <property type="protein sequence ID" value="SFQ02320.1"/>
    <property type="molecule type" value="Genomic_DNA"/>
</dbReference>
<dbReference type="PANTHER" id="PTHR33546">
    <property type="entry name" value="LARGE, MULTIFUNCTIONAL SECRETED PROTEIN-RELATED"/>
    <property type="match status" value="1"/>
</dbReference>
<keyword evidence="1 4" id="KW-0349">Heme</keyword>
<feature type="chain" id="PRO_5011705356" evidence="5">
    <location>
        <begin position="28"/>
        <end position="768"/>
    </location>
</feature>
<dbReference type="GO" id="GO:0046872">
    <property type="term" value="F:metal ion binding"/>
    <property type="evidence" value="ECO:0007669"/>
    <property type="project" value="UniProtKB-KW"/>
</dbReference>
<dbReference type="Gene3D" id="2.120.10.30">
    <property type="entry name" value="TolB, C-terminal domain"/>
    <property type="match status" value="1"/>
</dbReference>